<protein>
    <submittedName>
        <fullName evidence="3">Aldo/keto reductase</fullName>
    </submittedName>
</protein>
<evidence type="ECO:0000259" key="2">
    <source>
        <dbReference type="Pfam" id="PF00248"/>
    </source>
</evidence>
<dbReference type="InterPro" id="IPR050523">
    <property type="entry name" value="AKR_Detox_Biosynth"/>
</dbReference>
<reference evidence="3" key="1">
    <citation type="submission" date="2020-06" db="EMBL/GenBank/DDBJ databases">
        <title>Stable isotope informed genome-resolved metagenomics uncovers potential trophic interactions in rhizosphere soil.</title>
        <authorList>
            <person name="Starr E.P."/>
            <person name="Shi S."/>
            <person name="Blazewicz S.J."/>
            <person name="Koch B.J."/>
            <person name="Probst A.J."/>
            <person name="Hungate B.A."/>
            <person name="Pett-Ridge J."/>
            <person name="Firestone M.K."/>
            <person name="Banfield J.F."/>
        </authorList>
    </citation>
    <scope>NUCLEOTIDE SEQUENCE</scope>
    <source>
        <strain evidence="3">YM_69_17</strain>
    </source>
</reference>
<dbReference type="SUPFAM" id="SSF51430">
    <property type="entry name" value="NAD(P)-linked oxidoreductase"/>
    <property type="match status" value="1"/>
</dbReference>
<dbReference type="InterPro" id="IPR023210">
    <property type="entry name" value="NADP_OxRdtase_dom"/>
</dbReference>
<dbReference type="Gene3D" id="3.20.20.100">
    <property type="entry name" value="NADP-dependent oxidoreductase domain"/>
    <property type="match status" value="1"/>
</dbReference>
<dbReference type="InterPro" id="IPR036812">
    <property type="entry name" value="NAD(P)_OxRdtase_dom_sf"/>
</dbReference>
<evidence type="ECO:0000313" key="4">
    <source>
        <dbReference type="Proteomes" id="UP000700706"/>
    </source>
</evidence>
<organism evidence="3 4">
    <name type="scientific">Inquilinus limosus</name>
    <dbReference type="NCBI Taxonomy" id="171674"/>
    <lineage>
        <taxon>Bacteria</taxon>
        <taxon>Pseudomonadati</taxon>
        <taxon>Pseudomonadota</taxon>
        <taxon>Alphaproteobacteria</taxon>
        <taxon>Rhodospirillales</taxon>
        <taxon>Rhodospirillaceae</taxon>
        <taxon>Inquilinus</taxon>
    </lineage>
</organism>
<dbReference type="GO" id="GO:0005829">
    <property type="term" value="C:cytosol"/>
    <property type="evidence" value="ECO:0007669"/>
    <property type="project" value="TreeGrafter"/>
</dbReference>
<feature type="domain" description="NADP-dependent oxidoreductase" evidence="2">
    <location>
        <begin position="2"/>
        <end position="58"/>
    </location>
</feature>
<gene>
    <name evidence="3" type="ORF">JF625_23915</name>
</gene>
<accession>A0A952FTV8</accession>
<evidence type="ECO:0000313" key="3">
    <source>
        <dbReference type="EMBL" id="MBW8728179.1"/>
    </source>
</evidence>
<proteinExistence type="predicted"/>
<comment type="caution">
    <text evidence="3">The sequence shown here is derived from an EMBL/GenBank/DDBJ whole genome shotgun (WGS) entry which is preliminary data.</text>
</comment>
<dbReference type="Proteomes" id="UP000700706">
    <property type="component" value="Unassembled WGS sequence"/>
</dbReference>
<dbReference type="PANTHER" id="PTHR43364:SF4">
    <property type="entry name" value="NAD(P)-LINKED OXIDOREDUCTASE SUPERFAMILY PROTEIN"/>
    <property type="match status" value="1"/>
</dbReference>
<dbReference type="PANTHER" id="PTHR43364">
    <property type="entry name" value="NADH-SPECIFIC METHYLGLYOXAL REDUCTASE-RELATED"/>
    <property type="match status" value="1"/>
</dbReference>
<dbReference type="Pfam" id="PF00248">
    <property type="entry name" value="Aldo_ket_red"/>
    <property type="match status" value="1"/>
</dbReference>
<dbReference type="GO" id="GO:0016491">
    <property type="term" value="F:oxidoreductase activity"/>
    <property type="evidence" value="ECO:0007669"/>
    <property type="project" value="UniProtKB-KW"/>
</dbReference>
<keyword evidence="1" id="KW-0560">Oxidoreductase</keyword>
<evidence type="ECO:0000256" key="1">
    <source>
        <dbReference type="ARBA" id="ARBA00023002"/>
    </source>
</evidence>
<sequence length="89" mass="9548">MAAEIGKSPAQVALAWTLLNRAVTAPIIGARTAAQLEDNLGALDVVLSDDQRARLEAASAIDLGFPHEFLVRPLTRNVMFGDVRIAPRL</sequence>
<dbReference type="AlphaFoldDB" id="A0A952FTV8"/>
<dbReference type="EMBL" id="JAEKLZ010000367">
    <property type="protein sequence ID" value="MBW8728179.1"/>
    <property type="molecule type" value="Genomic_DNA"/>
</dbReference>
<name>A0A952FTV8_9PROT</name>